<dbReference type="Gene3D" id="3.30.2160.10">
    <property type="entry name" value="Hect, E3 ligase catalytic domain"/>
    <property type="match status" value="1"/>
</dbReference>
<feature type="region of interest" description="Disordered" evidence="6">
    <location>
        <begin position="169"/>
        <end position="209"/>
    </location>
</feature>
<dbReference type="Pfam" id="PF00632">
    <property type="entry name" value="HECT"/>
    <property type="match status" value="1"/>
</dbReference>
<evidence type="ECO:0000256" key="3">
    <source>
        <dbReference type="ARBA" id="ARBA00022786"/>
    </source>
</evidence>
<keyword evidence="1 8" id="KW-0808">Transferase</keyword>
<dbReference type="SUPFAM" id="SSF50985">
    <property type="entry name" value="RCC1/BLIP-II"/>
    <property type="match status" value="1"/>
</dbReference>
<dbReference type="PROSITE" id="PS00626">
    <property type="entry name" value="RCC1_2"/>
    <property type="match status" value="1"/>
</dbReference>
<proteinExistence type="predicted"/>
<feature type="active site" description="Glycyl thioester intermediate" evidence="4">
    <location>
        <position position="1607"/>
    </location>
</feature>
<evidence type="ECO:0000256" key="6">
    <source>
        <dbReference type="SAM" id="MobiDB-lite"/>
    </source>
</evidence>
<feature type="region of interest" description="Disordered" evidence="6">
    <location>
        <begin position="578"/>
        <end position="631"/>
    </location>
</feature>
<dbReference type="GO" id="GO:0061630">
    <property type="term" value="F:ubiquitin protein ligase activity"/>
    <property type="evidence" value="ECO:0007669"/>
    <property type="project" value="TreeGrafter"/>
</dbReference>
<feature type="compositionally biased region" description="Low complexity" evidence="6">
    <location>
        <begin position="55"/>
        <end position="72"/>
    </location>
</feature>
<dbReference type="CDD" id="cd00078">
    <property type="entry name" value="HECTc"/>
    <property type="match status" value="1"/>
</dbReference>
<name>A0A0F7U6G7_NEOCL</name>
<feature type="compositionally biased region" description="Basic and acidic residues" evidence="6">
    <location>
        <begin position="588"/>
        <end position="598"/>
    </location>
</feature>
<feature type="compositionally biased region" description="Basic and acidic residues" evidence="6">
    <location>
        <begin position="937"/>
        <end position="978"/>
    </location>
</feature>
<feature type="compositionally biased region" description="Basic and acidic residues" evidence="6">
    <location>
        <begin position="1192"/>
        <end position="1209"/>
    </location>
</feature>
<evidence type="ECO:0000259" key="7">
    <source>
        <dbReference type="PROSITE" id="PS50237"/>
    </source>
</evidence>
<dbReference type="EMBL" id="LN714476">
    <property type="protein sequence ID" value="CEL64701.1"/>
    <property type="molecule type" value="Genomic_DNA"/>
</dbReference>
<feature type="repeat" description="RCC1" evidence="5">
    <location>
        <begin position="354"/>
        <end position="421"/>
    </location>
</feature>
<reference evidence="8" key="1">
    <citation type="journal article" date="2015" name="PLoS ONE">
        <title>Comprehensive Evaluation of Toxoplasma gondii VEG and Neospora caninum LIV Genomes with Tachyzoite Stage Transcriptome and Proteome Defines Novel Transcript Features.</title>
        <authorList>
            <person name="Ramaprasad A."/>
            <person name="Mourier T."/>
            <person name="Naeem R."/>
            <person name="Malas T.B."/>
            <person name="Moussa E."/>
            <person name="Panigrahi A."/>
            <person name="Vermont S.J."/>
            <person name="Otto T.D."/>
            <person name="Wastling J."/>
            <person name="Pain A."/>
        </authorList>
    </citation>
    <scope>NUCLEOTIDE SEQUENCE</scope>
    <source>
        <strain evidence="8">Liverpool</strain>
    </source>
</reference>
<keyword evidence="3 4" id="KW-0833">Ubl conjugation pathway</keyword>
<dbReference type="InterPro" id="IPR000408">
    <property type="entry name" value="Reg_chr_condens"/>
</dbReference>
<feature type="repeat" description="RCC1" evidence="5">
    <location>
        <begin position="422"/>
        <end position="479"/>
    </location>
</feature>
<dbReference type="InterPro" id="IPR035983">
    <property type="entry name" value="Hect_E3_ubiquitin_ligase"/>
</dbReference>
<dbReference type="PRINTS" id="PR00633">
    <property type="entry name" value="RCCNDNSATION"/>
</dbReference>
<dbReference type="SUPFAM" id="SSF56204">
    <property type="entry name" value="Hect, E3 ligase catalytic domain"/>
    <property type="match status" value="1"/>
</dbReference>
<dbReference type="PROSITE" id="PS50237">
    <property type="entry name" value="HECT"/>
    <property type="match status" value="1"/>
</dbReference>
<feature type="region of interest" description="Disordered" evidence="6">
    <location>
        <begin position="1151"/>
        <end position="1218"/>
    </location>
</feature>
<dbReference type="FunFam" id="3.30.2410.10:FF:000003">
    <property type="entry name" value="probable E3 ubiquitin-protein ligase HERC4 isoform X1"/>
    <property type="match status" value="1"/>
</dbReference>
<evidence type="ECO:0000256" key="4">
    <source>
        <dbReference type="PROSITE-ProRule" id="PRU00104"/>
    </source>
</evidence>
<keyword evidence="2" id="KW-0677">Repeat</keyword>
<feature type="region of interest" description="Disordered" evidence="6">
    <location>
        <begin position="1086"/>
        <end position="1107"/>
    </location>
</feature>
<dbReference type="Gene3D" id="3.90.1750.10">
    <property type="entry name" value="Hect, E3 ligase catalytic domains"/>
    <property type="match status" value="1"/>
</dbReference>
<feature type="domain" description="HECT" evidence="7">
    <location>
        <begin position="1306"/>
        <end position="1639"/>
    </location>
</feature>
<feature type="compositionally biased region" description="Low complexity" evidence="6">
    <location>
        <begin position="23"/>
        <end position="32"/>
    </location>
</feature>
<dbReference type="PROSITE" id="PS50012">
    <property type="entry name" value="RCC1_3"/>
    <property type="match status" value="3"/>
</dbReference>
<feature type="compositionally biased region" description="Basic and acidic residues" evidence="6">
    <location>
        <begin position="617"/>
        <end position="628"/>
    </location>
</feature>
<evidence type="ECO:0000256" key="1">
    <source>
        <dbReference type="ARBA" id="ARBA00022679"/>
    </source>
</evidence>
<protein>
    <submittedName>
        <fullName evidence="8">Ubiquitin-transferase domain containing protein,putative</fullName>
    </submittedName>
</protein>
<feature type="region of interest" description="Disordered" evidence="6">
    <location>
        <begin position="15"/>
        <end position="109"/>
    </location>
</feature>
<dbReference type="PANTHER" id="PTHR45622:SF60">
    <property type="entry name" value="UBIQUITIN-PROTEIN LIGASE E3A"/>
    <property type="match status" value="1"/>
</dbReference>
<accession>A0A0F7U6G7</accession>
<dbReference type="InterPro" id="IPR000569">
    <property type="entry name" value="HECT_dom"/>
</dbReference>
<feature type="repeat" description="RCC1" evidence="5">
    <location>
        <begin position="291"/>
        <end position="353"/>
    </location>
</feature>
<evidence type="ECO:0000256" key="5">
    <source>
        <dbReference type="PROSITE-ProRule" id="PRU00235"/>
    </source>
</evidence>
<dbReference type="Gene3D" id="2.130.10.30">
    <property type="entry name" value="Regulator of chromosome condensation 1/beta-lactamase-inhibitor protein II"/>
    <property type="match status" value="2"/>
</dbReference>
<sequence length="1639" mass="178202">MPAFFPCLSRKAAARGFSQKQKSSSASSASPGTVPPPSTASDSTVHPVDRRRPSRSSFHSSFHSSFRFSFSSQKRPKTNAMDATRGACDGPRPEASPPPLDGPKGSEAFSASPSFVSRFASQNAQLVSFPSLQRQQTEQLVKALDFHVYLWGLNDKGQLLNGAFGLAASPETPKSTGEKDPENEGGDEKASAGEEASATPATGGPSRVKKLQHKTIAGMSCSGANTFIWDFHDLLWAGGSTEIGLELLGMDLDDDGRGDGVVPRASLCETLGDVKMVASSNTHAVAVLENGAAISFGSNEFGQLGQGPASVQLGVSRPRLMLLHPDSARATQGQVSFTTATCGENFSVLLSATGVVFACGDGSHGCLGLGARASSSSASLASQSSTDAPSPASLALLSPLYAVPIRQVAAGAQHVVALTISGAVYTWGRNKDGRLGLGDAYAHARVVTVPTRVEHLGRLGRRVKFVAAGYSHSAVLLTGGRVMTCGSNYYGELGREPYYEVEADQGGKLKRSEDFFLFSSTFLPVVALANHRVKLISLGQHFSAAVTASGKLFCWGRNDLRQLGVPCSSPMLRLSPSAAEVTPALKSDPGKKAGDAHEQVPPAGGGSDAGHSQNPAAEREALADERQTQPESAQDALALLHPSLPYASTPLLLQVENPDLFFYFVACGDFHCGAAAVPASVAAVGQRSRGRDDLRPSSSAVADLQPFFKSIFCRSQSLIGCEFPRHSISRGLSSLGPGSCLAQGSFTRNASWLQNQTPGLDVERHLSSSASLAGSFEESAVASSSYLAGVSVEEFLMLIEGSQSTGDAGLLKSKLALVFADVYRLNSSFVFPGRGCHPDFAGLDEVYVHLPEDMLPVLATSVMTCLAGCVKYAQHFKSADAIRFILFILACFRLYGWGIEDMAIDAADLNTPSQGEDGPAREPSFVLSSASLSEAAEAARREARDGESDGKREGETEGREGEQTESERHEKDDKHPDTQKTVSGVNDARGEAIFAALAHLLFHLPPEGKMEFVRLAAEFPDNLFERRLVRMTKWFITKTLRQAPAAYRNVDRLWHGVALLELLYLANMRPCSHRAYLLPSSPRLSATSETADNASKPRKHVSSSLFAAGERDVPTKVKIPVEKFHLAAVGQLVDPIREVALYADLIQRARGASAESGGRRTPQDSEEAQGARGSASENACGGREERGEGEDSQERREETEERKNEKETQDTPTLPQRRKRETWSTFDVYQDVVFSTELQSRWCFFMAHMHLCPLEFKRNVILVDNIYKQHHTGLQSLLEAQLPFLLLRVHRGALLDDAVEALQKANPRQLLRPLKIVFEGEEGVDEGGLKREFFSLLTPELLSPERGLFTYNPAARTYWFSNLSPEDVTAKEKYYWLIGALASMAIYNDMIMPLAFPLVLYNMLQGRRVTLEDLGDVFPEEMNSFEKMLTMDKRDEFEAAFSTQTFAVDLVRDGKVVGEASLMEGGESIPVTMENRGLFVSKYTHYLLVDSVKQQYDAFERGFLLCSSPLVSQLSGRELQLLICGTPELDFRQLRESAKLEGFEADDPYIESFWKIVLSFDIFQKQKFLKFVTGSDRSPAFGLKEIRMTLQKNGGEPTERLPTAYTCFNVLLLPRYASSEKLQLLLLRAIDESEGFGLQ</sequence>
<dbReference type="InterPro" id="IPR051709">
    <property type="entry name" value="Ub-ligase/GTPase-reg"/>
</dbReference>
<dbReference type="InterPro" id="IPR009091">
    <property type="entry name" value="RCC1/BLIP-II"/>
</dbReference>
<dbReference type="SMART" id="SM00119">
    <property type="entry name" value="HECTc"/>
    <property type="match status" value="1"/>
</dbReference>
<dbReference type="InterPro" id="IPR058923">
    <property type="entry name" value="RCC1-like_dom"/>
</dbReference>
<evidence type="ECO:0000313" key="8">
    <source>
        <dbReference type="EMBL" id="CEL64701.1"/>
    </source>
</evidence>
<feature type="region of interest" description="Disordered" evidence="6">
    <location>
        <begin position="937"/>
        <end position="983"/>
    </location>
</feature>
<feature type="compositionally biased region" description="Basic and acidic residues" evidence="6">
    <location>
        <begin position="176"/>
        <end position="192"/>
    </location>
</feature>
<gene>
    <name evidence="8" type="ORF">BN1204_005820</name>
</gene>
<dbReference type="Gene3D" id="3.30.2410.10">
    <property type="entry name" value="Hect, E3 ligase catalytic domain"/>
    <property type="match status" value="1"/>
</dbReference>
<dbReference type="PANTHER" id="PTHR45622">
    <property type="entry name" value="UBIQUITIN-PROTEIN LIGASE E3A-RELATED"/>
    <property type="match status" value="1"/>
</dbReference>
<dbReference type="Pfam" id="PF25390">
    <property type="entry name" value="WD40_RLD"/>
    <property type="match status" value="1"/>
</dbReference>
<organism evidence="8">
    <name type="scientific">Neospora caninum (strain Liverpool)</name>
    <dbReference type="NCBI Taxonomy" id="572307"/>
    <lineage>
        <taxon>Eukaryota</taxon>
        <taxon>Sar</taxon>
        <taxon>Alveolata</taxon>
        <taxon>Apicomplexa</taxon>
        <taxon>Conoidasida</taxon>
        <taxon>Coccidia</taxon>
        <taxon>Eucoccidiorida</taxon>
        <taxon>Eimeriorina</taxon>
        <taxon>Sarcocystidae</taxon>
        <taxon>Neospora</taxon>
    </lineage>
</organism>
<evidence type="ECO:0000256" key="2">
    <source>
        <dbReference type="ARBA" id="ARBA00022737"/>
    </source>
</evidence>